<dbReference type="Gene3D" id="1.10.10.10">
    <property type="entry name" value="Winged helix-like DNA-binding domain superfamily/Winged helix DNA-binding domain"/>
    <property type="match status" value="1"/>
</dbReference>
<organism evidence="2 3">
    <name type="scientific">Peteryoungia desertarenae</name>
    <dbReference type="NCBI Taxonomy" id="1813451"/>
    <lineage>
        <taxon>Bacteria</taxon>
        <taxon>Pseudomonadati</taxon>
        <taxon>Pseudomonadota</taxon>
        <taxon>Alphaproteobacteria</taxon>
        <taxon>Hyphomicrobiales</taxon>
        <taxon>Rhizobiaceae</taxon>
        <taxon>Peteryoungia</taxon>
    </lineage>
</organism>
<name>A0ABX6QTQ4_9HYPH</name>
<sequence length="162" mass="18218">MTKASGVLQREMVQADGHPVRDADLTSFVGYNMKRALTLIQADLTQVLADYDLRIISFSVLTIVVRHPGINQTQLAEGLKLERSNLVQIIDELSNRTLLRRAQIEGNRRSFALVPLPAGRRLWEEANSAVNTHEARVLSMLSAEERETLNGILRKIRDAWSS</sequence>
<dbReference type="InterPro" id="IPR039422">
    <property type="entry name" value="MarR/SlyA-like"/>
</dbReference>
<dbReference type="SUPFAM" id="SSF46785">
    <property type="entry name" value="Winged helix' DNA-binding domain"/>
    <property type="match status" value="1"/>
</dbReference>
<accession>A0ABX6QTQ4</accession>
<dbReference type="InterPro" id="IPR036390">
    <property type="entry name" value="WH_DNA-bd_sf"/>
</dbReference>
<dbReference type="InterPro" id="IPR000835">
    <property type="entry name" value="HTH_MarR-typ"/>
</dbReference>
<reference evidence="2 3" key="1">
    <citation type="submission" date="2020-06" db="EMBL/GenBank/DDBJ databases">
        <title>Genome sequence of Rhizobium sp strain ADMK78.</title>
        <authorList>
            <person name="Rahi P."/>
        </authorList>
    </citation>
    <scope>NUCLEOTIDE SEQUENCE [LARGE SCALE GENOMIC DNA]</scope>
    <source>
        <strain evidence="2 3">ADMK78</strain>
        <plasmid evidence="2 3">pPRADMK78_01</plasmid>
    </source>
</reference>
<keyword evidence="2" id="KW-0614">Plasmid</keyword>
<dbReference type="Pfam" id="PF01047">
    <property type="entry name" value="MarR"/>
    <property type="match status" value="1"/>
</dbReference>
<dbReference type="Proteomes" id="UP000308530">
    <property type="component" value="Plasmid pPRADMK78_01"/>
</dbReference>
<dbReference type="PROSITE" id="PS50995">
    <property type="entry name" value="HTH_MARR_2"/>
    <property type="match status" value="1"/>
</dbReference>
<dbReference type="InterPro" id="IPR036388">
    <property type="entry name" value="WH-like_DNA-bd_sf"/>
</dbReference>
<dbReference type="PRINTS" id="PR00598">
    <property type="entry name" value="HTHMARR"/>
</dbReference>
<gene>
    <name evidence="2" type="ORF">FE840_020155</name>
</gene>
<protein>
    <submittedName>
        <fullName evidence="2">MarR family transcriptional regulator</fullName>
    </submittedName>
</protein>
<geneLocation type="plasmid" evidence="2 3">
    <name>pPRADMK78_01</name>
</geneLocation>
<dbReference type="PANTHER" id="PTHR33164">
    <property type="entry name" value="TRANSCRIPTIONAL REGULATOR, MARR FAMILY"/>
    <property type="match status" value="1"/>
</dbReference>
<dbReference type="EMBL" id="CP058351">
    <property type="protein sequence ID" value="QLF71915.1"/>
    <property type="molecule type" value="Genomic_DNA"/>
</dbReference>
<dbReference type="SMART" id="SM00347">
    <property type="entry name" value="HTH_MARR"/>
    <property type="match status" value="1"/>
</dbReference>
<evidence type="ECO:0000313" key="2">
    <source>
        <dbReference type="EMBL" id="QLF71915.1"/>
    </source>
</evidence>
<evidence type="ECO:0000313" key="3">
    <source>
        <dbReference type="Proteomes" id="UP000308530"/>
    </source>
</evidence>
<proteinExistence type="predicted"/>
<evidence type="ECO:0000259" key="1">
    <source>
        <dbReference type="PROSITE" id="PS50995"/>
    </source>
</evidence>
<keyword evidence="3" id="KW-1185">Reference proteome</keyword>
<dbReference type="RefSeq" id="WP_171033713.1">
    <property type="nucleotide sequence ID" value="NZ_CP058351.1"/>
</dbReference>
<feature type="domain" description="HTH marR-type" evidence="1">
    <location>
        <begin position="26"/>
        <end position="158"/>
    </location>
</feature>
<dbReference type="PANTHER" id="PTHR33164:SF43">
    <property type="entry name" value="HTH-TYPE TRANSCRIPTIONAL REPRESSOR YETL"/>
    <property type="match status" value="1"/>
</dbReference>